<dbReference type="SMART" id="SM00126">
    <property type="entry name" value="IL6"/>
    <property type="match status" value="1"/>
</dbReference>
<dbReference type="Pfam" id="PF00489">
    <property type="entry name" value="IL6"/>
    <property type="match status" value="1"/>
</dbReference>
<reference evidence="8" key="1">
    <citation type="submission" date="2016-12" db="EMBL/GenBank/DDBJ databases">
        <title>Mouse lemur reference genome and diversity panel.</title>
        <authorList>
            <person name="Harris R."/>
            <person name="Larsen P."/>
            <person name="Liu Y."/>
            <person name="Hughes D.S."/>
            <person name="Murali S."/>
            <person name="Raveendran M."/>
            <person name="Korchina V."/>
            <person name="Wang M."/>
            <person name="Jhangiani S."/>
            <person name="Bandaranaike D."/>
            <person name="Bellair M."/>
            <person name="Blankenburg K."/>
            <person name="Chao H."/>
            <person name="Dahdouli M."/>
            <person name="Dinh H."/>
            <person name="Doddapaneni H."/>
            <person name="English A."/>
            <person name="Firestine M."/>
            <person name="Gnanaolivu R."/>
            <person name="Gross S."/>
            <person name="Hernandez B."/>
            <person name="Javaid M."/>
            <person name="Jayaseelan J."/>
            <person name="Jones J."/>
            <person name="Khan Z."/>
            <person name="Kovar C."/>
            <person name="Kurapati P."/>
            <person name="Le B."/>
            <person name="Lee S."/>
            <person name="Li M."/>
            <person name="Mathew T."/>
            <person name="Narasimhan A."/>
            <person name="Ngo D."/>
            <person name="Nguyen L."/>
            <person name="Okwuonu G."/>
            <person name="Ongeri F."/>
            <person name="Osuji N."/>
            <person name="Pu L.-L."/>
            <person name="Puazo M."/>
            <person name="Quiroz J."/>
            <person name="Raj R."/>
            <person name="Rajbhandari K."/>
            <person name="Reid J.G."/>
            <person name="Santibanez J."/>
            <person name="Sexton D."/>
            <person name="Skinner E."/>
            <person name="Vee V."/>
            <person name="Weissenberger G."/>
            <person name="Wu Y."/>
            <person name="Xin Y."/>
            <person name="Han Y."/>
            <person name="Campbell C."/>
            <person name="Brown A."/>
            <person name="Sullivan B."/>
            <person name="Shelton J."/>
            <person name="Brown S."/>
            <person name="Dudchenko O."/>
            <person name="Machol I."/>
            <person name="Durand N."/>
            <person name="Shamim M."/>
            <person name="Lieberman A."/>
            <person name="Muzny D.M."/>
            <person name="Richards S."/>
            <person name="Yoder A."/>
            <person name="Worley K.C."/>
            <person name="Rogers J."/>
            <person name="Gibbs R.A."/>
        </authorList>
    </citation>
    <scope>NUCLEOTIDE SEQUENCE [LARGE SCALE GENOMIC DNA]</scope>
</reference>
<dbReference type="GO" id="GO:0005138">
    <property type="term" value="F:interleukin-6 receptor binding"/>
    <property type="evidence" value="ECO:0007669"/>
    <property type="project" value="InterPro"/>
</dbReference>
<dbReference type="GO" id="GO:0046427">
    <property type="term" value="P:positive regulation of receptor signaling pathway via JAK-STAT"/>
    <property type="evidence" value="ECO:0007669"/>
    <property type="project" value="TreeGrafter"/>
</dbReference>
<dbReference type="Proteomes" id="UP000694394">
    <property type="component" value="Chromosome 11"/>
</dbReference>
<dbReference type="PANTHER" id="PTHR48494">
    <property type="entry name" value="INTERLEUKIN-6"/>
    <property type="match status" value="1"/>
</dbReference>
<feature type="disulfide bond" evidence="6">
    <location>
        <begin position="96"/>
        <end position="106"/>
    </location>
</feature>
<dbReference type="GeneTree" id="ENSGT00390000000878"/>
<keyword evidence="6" id="KW-1015">Disulfide bond</keyword>
<feature type="chain" id="PRO_5034675499" description="Interleukin-6" evidence="7">
    <location>
        <begin position="21"/>
        <end position="211"/>
    </location>
</feature>
<evidence type="ECO:0000256" key="7">
    <source>
        <dbReference type="SAM" id="SignalP"/>
    </source>
</evidence>
<dbReference type="PRINTS" id="PR00434">
    <property type="entry name" value="INTERLEUKIN6"/>
</dbReference>
<dbReference type="GO" id="GO:0006955">
    <property type="term" value="P:immune response"/>
    <property type="evidence" value="ECO:0007669"/>
    <property type="project" value="InterPro"/>
</dbReference>
<name>A0A8C5UTC3_MICMU</name>
<dbReference type="PIRSF" id="PIRSF001935">
    <property type="entry name" value="IL6_MGF_GCSF"/>
    <property type="match status" value="1"/>
</dbReference>
<gene>
    <name evidence="8" type="primary">IL6</name>
</gene>
<dbReference type="GO" id="GO:0005896">
    <property type="term" value="C:interleukin-6 receptor complex"/>
    <property type="evidence" value="ECO:0007669"/>
    <property type="project" value="TreeGrafter"/>
</dbReference>
<dbReference type="GO" id="GO:0006953">
    <property type="term" value="P:acute-phase response"/>
    <property type="evidence" value="ECO:0007669"/>
    <property type="project" value="UniProtKB-KW"/>
</dbReference>
<dbReference type="Gene3D" id="1.20.1250.10">
    <property type="match status" value="1"/>
</dbReference>
<dbReference type="EMBL" id="ABDC03015596">
    <property type="status" value="NOT_ANNOTATED_CDS"/>
    <property type="molecule type" value="Genomic_DNA"/>
</dbReference>
<dbReference type="SUPFAM" id="SSF47266">
    <property type="entry name" value="4-helical cytokines"/>
    <property type="match status" value="1"/>
</dbReference>
<sequence length="211" mass="23323">MKSLSARAFSLGLLLVVATAFPTPEPLEEAAKDDATPDKPSLTTPEQTEGLMKHLMSKIDQLTEQLCGDSSKCGDAKEALTENNLKLPQITEQDGCFQSGFSEDSCLETITSGLAAYHVYIEYIEDKFEGDLNSARALDMGVKYLIDILKEKIKNAEAVTTPSPTANAKLIEDLESQDEWVQHTAINIILRSLKEYLQFSLRAIRSHRADN</sequence>
<reference evidence="8" key="3">
    <citation type="submission" date="2025-09" db="UniProtKB">
        <authorList>
            <consortium name="Ensembl"/>
        </authorList>
    </citation>
    <scope>IDENTIFICATION</scope>
</reference>
<evidence type="ECO:0000256" key="2">
    <source>
        <dbReference type="ARBA" id="ARBA00019464"/>
    </source>
</evidence>
<dbReference type="InterPro" id="IPR003574">
    <property type="entry name" value="IL-6-like"/>
</dbReference>
<dbReference type="GO" id="GO:0030154">
    <property type="term" value="P:cell differentiation"/>
    <property type="evidence" value="ECO:0007669"/>
    <property type="project" value="InterPro"/>
</dbReference>
<dbReference type="InterPro" id="IPR030474">
    <property type="entry name" value="IL-6/GCSF/MGF"/>
</dbReference>
<organism evidence="8 9">
    <name type="scientific">Microcebus murinus</name>
    <name type="common">Gray mouse lemur</name>
    <name type="synonym">Lemur murinus</name>
    <dbReference type="NCBI Taxonomy" id="30608"/>
    <lineage>
        <taxon>Eukaryota</taxon>
        <taxon>Metazoa</taxon>
        <taxon>Chordata</taxon>
        <taxon>Craniata</taxon>
        <taxon>Vertebrata</taxon>
        <taxon>Euteleostomi</taxon>
        <taxon>Mammalia</taxon>
        <taxon>Eutheria</taxon>
        <taxon>Euarchontoglires</taxon>
        <taxon>Primates</taxon>
        <taxon>Strepsirrhini</taxon>
        <taxon>Lemuriformes</taxon>
        <taxon>Cheirogaleidae</taxon>
        <taxon>Microcebus</taxon>
    </lineage>
</organism>
<feature type="signal peptide" evidence="7">
    <location>
        <begin position="1"/>
        <end position="20"/>
    </location>
</feature>
<dbReference type="GO" id="GO:0005615">
    <property type="term" value="C:extracellular space"/>
    <property type="evidence" value="ECO:0007669"/>
    <property type="project" value="InterPro"/>
</dbReference>
<proteinExistence type="inferred from homology"/>
<comment type="function">
    <text evidence="4">Cytokine with a wide variety of biological functions in immunity, tissue regeneration, and metabolism. Binds to IL6R, then the complex associates to the signaling subunit IL6ST/gp130 to trigger the intracellular IL6-signaling pathway. The interaction with the membrane-bound IL6R and IL6ST stimulates 'classic signaling', whereas the binding of IL6 and soluble IL6R to IL6ST stimulates 'trans-signaling'. Alternatively, 'cluster signaling' occurs when membrane-bound IL6:IL6R complexes on transmitter cells activate IL6ST receptors on neighboring receiver cells.</text>
</comment>
<evidence type="ECO:0000256" key="1">
    <source>
        <dbReference type="ARBA" id="ARBA00007432"/>
    </source>
</evidence>
<keyword evidence="7" id="KW-0732">Signal</keyword>
<evidence type="ECO:0000313" key="8">
    <source>
        <dbReference type="Ensembl" id="ENSMICP00000006110.2"/>
    </source>
</evidence>
<keyword evidence="3" id="KW-0011">Acute phase</keyword>
<evidence type="ECO:0000256" key="5">
    <source>
        <dbReference type="ARBA" id="ARBA00023468"/>
    </source>
</evidence>
<keyword evidence="9" id="KW-1185">Reference proteome</keyword>
<feature type="disulfide bond" evidence="6">
    <location>
        <begin position="67"/>
        <end position="73"/>
    </location>
</feature>
<reference evidence="8" key="2">
    <citation type="submission" date="2025-08" db="UniProtKB">
        <authorList>
            <consortium name="Ensembl"/>
        </authorList>
    </citation>
    <scope>IDENTIFICATION</scope>
</reference>
<evidence type="ECO:0000256" key="3">
    <source>
        <dbReference type="ARBA" id="ARBA00022486"/>
    </source>
</evidence>
<comment type="subunit">
    <text evidence="5">Component of a hexamer of two molecules each of IL6, IL6R and IL6ST; first binds to IL6R to associate with the signaling subunit IL6ST. Interacts with IL6R (via the N-terminal ectodomain); this interaction may be affected by IL6R-binding with SORL1, hence decreasing IL6 cis signaling. Interacts with SORL1 (via the N-terminal ectodomain); this interaction leads to IL6 internalization and lysosomal degradation. May form a trimeric complex with the soluble SORL1 ectodomain and soluble IL6R receptor; this interaction might stabilize circulating IL6, hence promoting IL6 trans signaling.</text>
</comment>
<dbReference type="GO" id="GO:0005125">
    <property type="term" value="F:cytokine activity"/>
    <property type="evidence" value="ECO:0007669"/>
    <property type="project" value="InterPro"/>
</dbReference>
<evidence type="ECO:0000256" key="4">
    <source>
        <dbReference type="ARBA" id="ARBA00023441"/>
    </source>
</evidence>
<protein>
    <recommendedName>
        <fullName evidence="2">Interleukin-6</fullName>
    </recommendedName>
</protein>
<dbReference type="Ensembl" id="ENSMICT00000006697.3">
    <property type="protein sequence ID" value="ENSMICP00000006110.2"/>
    <property type="gene ID" value="ENSMICG00000006701.3"/>
</dbReference>
<dbReference type="InterPro" id="IPR009079">
    <property type="entry name" value="4_helix_cytokine-like_core"/>
</dbReference>
<dbReference type="PANTHER" id="PTHR48494:SF1">
    <property type="entry name" value="INTERLEUKIN-6"/>
    <property type="match status" value="1"/>
</dbReference>
<evidence type="ECO:0000256" key="6">
    <source>
        <dbReference type="PIRSR" id="PIRSR001935-1"/>
    </source>
</evidence>
<accession>A0A8C5UTC3</accession>
<comment type="similarity">
    <text evidence="1">Belongs to the IL-6 superfamily.</text>
</comment>
<evidence type="ECO:0000313" key="9">
    <source>
        <dbReference type="Proteomes" id="UP000694394"/>
    </source>
</evidence>
<dbReference type="PRINTS" id="PR00433">
    <property type="entry name" value="IL6GCSFMGF"/>
</dbReference>
<dbReference type="AlphaFoldDB" id="A0A8C5UTC3"/>
<dbReference type="GO" id="GO:0051240">
    <property type="term" value="P:positive regulation of multicellular organismal process"/>
    <property type="evidence" value="ECO:0007669"/>
    <property type="project" value="UniProtKB-ARBA"/>
</dbReference>